<organism evidence="11 12">
    <name type="scientific">Candidatus Zymogenus saltonus</name>
    <dbReference type="NCBI Taxonomy" id="2844893"/>
    <lineage>
        <taxon>Bacteria</taxon>
        <taxon>Deltaproteobacteria</taxon>
        <taxon>Candidatus Zymogenia</taxon>
        <taxon>Candidatus Zymogeniales</taxon>
        <taxon>Candidatus Zymogenaceae</taxon>
        <taxon>Candidatus Zymogenus</taxon>
    </lineage>
</organism>
<keyword evidence="5 6" id="KW-0804">Transcription</keyword>
<feature type="region of interest" description="Disordered" evidence="8">
    <location>
        <begin position="64"/>
        <end position="97"/>
    </location>
</feature>
<name>A0A9D8KHI4_9DELT</name>
<evidence type="ECO:0000256" key="6">
    <source>
        <dbReference type="HAMAP-Rule" id="MF_00963"/>
    </source>
</evidence>
<comment type="caution">
    <text evidence="11">The sequence shown here is derived from an EMBL/GenBank/DDBJ whole genome shotgun (WGS) entry which is preliminary data.</text>
</comment>
<reference evidence="11" key="2">
    <citation type="submission" date="2021-01" db="EMBL/GenBank/DDBJ databases">
        <authorList>
            <person name="Hahn C.R."/>
            <person name="Youssef N.H."/>
            <person name="Elshahed M."/>
        </authorList>
    </citation>
    <scope>NUCLEOTIDE SEQUENCE</scope>
    <source>
        <strain evidence="11">Zod_Metabat.24</strain>
    </source>
</reference>
<dbReference type="InterPro" id="IPR007630">
    <property type="entry name" value="RNA_pol_sigma70_r4"/>
</dbReference>
<dbReference type="InterPro" id="IPR000943">
    <property type="entry name" value="RNA_pol_sigma70"/>
</dbReference>
<evidence type="ECO:0000256" key="1">
    <source>
        <dbReference type="ARBA" id="ARBA00022490"/>
    </source>
</evidence>
<feature type="coiled-coil region" evidence="7">
    <location>
        <begin position="316"/>
        <end position="350"/>
    </location>
</feature>
<feature type="compositionally biased region" description="Low complexity" evidence="8">
    <location>
        <begin position="64"/>
        <end position="77"/>
    </location>
</feature>
<dbReference type="InterPro" id="IPR007624">
    <property type="entry name" value="RNA_pol_sigma70_r3"/>
</dbReference>
<feature type="domain" description="RNA polymerase sigma-70" evidence="9">
    <location>
        <begin position="389"/>
        <end position="402"/>
    </location>
</feature>
<dbReference type="PANTHER" id="PTHR30603">
    <property type="entry name" value="RNA POLYMERASE SIGMA FACTOR RPO"/>
    <property type="match status" value="1"/>
</dbReference>
<dbReference type="GO" id="GO:0016987">
    <property type="term" value="F:sigma factor activity"/>
    <property type="evidence" value="ECO:0007669"/>
    <property type="project" value="UniProtKB-UniRule"/>
</dbReference>
<dbReference type="InterPro" id="IPR013324">
    <property type="entry name" value="RNA_pol_sigma_r3/r4-like"/>
</dbReference>
<dbReference type="InterPro" id="IPR007627">
    <property type="entry name" value="RNA_pol_sigma70_r2"/>
</dbReference>
<comment type="subunit">
    <text evidence="6">Interacts transiently with the RNA polymerase catalytic core.</text>
</comment>
<dbReference type="FunFam" id="1.10.10.10:FF:000002">
    <property type="entry name" value="RNA polymerase sigma factor SigA"/>
    <property type="match status" value="1"/>
</dbReference>
<evidence type="ECO:0000256" key="4">
    <source>
        <dbReference type="ARBA" id="ARBA00023125"/>
    </source>
</evidence>
<feature type="region of interest" description="Sigma-70 factor domain-3" evidence="6">
    <location>
        <begin position="444"/>
        <end position="520"/>
    </location>
</feature>
<feature type="domain" description="RNA polymerase sigma-70" evidence="10">
    <location>
        <begin position="558"/>
        <end position="584"/>
    </location>
</feature>
<protein>
    <recommendedName>
        <fullName evidence="6">RNA polymerase sigma factor SigA</fullName>
    </recommendedName>
</protein>
<feature type="DNA-binding region" description="H-T-H motif" evidence="6">
    <location>
        <begin position="559"/>
        <end position="578"/>
    </location>
</feature>
<evidence type="ECO:0000256" key="2">
    <source>
        <dbReference type="ARBA" id="ARBA00023015"/>
    </source>
</evidence>
<dbReference type="Pfam" id="PF04542">
    <property type="entry name" value="Sigma70_r2"/>
    <property type="match status" value="1"/>
</dbReference>
<evidence type="ECO:0000256" key="7">
    <source>
        <dbReference type="SAM" id="Coils"/>
    </source>
</evidence>
<feature type="region of interest" description="Sigma-70 factor domain-4" evidence="6">
    <location>
        <begin position="533"/>
        <end position="586"/>
    </location>
</feature>
<comment type="function">
    <text evidence="6">Sigma factors are initiation factors that promote the attachment of RNA polymerase to specific initiation sites and are then released. This sigma factor is the primary sigma factor during exponential growth.</text>
</comment>
<dbReference type="PANTHER" id="PTHR30603:SF60">
    <property type="entry name" value="RNA POLYMERASE SIGMA FACTOR RPOD"/>
    <property type="match status" value="1"/>
</dbReference>
<dbReference type="EMBL" id="JAFGIX010000090">
    <property type="protein sequence ID" value="MBN1574866.1"/>
    <property type="molecule type" value="Genomic_DNA"/>
</dbReference>
<dbReference type="AlphaFoldDB" id="A0A9D8KHI4"/>
<feature type="compositionally biased region" description="Acidic residues" evidence="8">
    <location>
        <begin position="78"/>
        <end position="97"/>
    </location>
</feature>
<dbReference type="FunFam" id="1.10.601.10:FF:000001">
    <property type="entry name" value="RNA polymerase sigma factor SigA"/>
    <property type="match status" value="1"/>
</dbReference>
<dbReference type="InterPro" id="IPR007127">
    <property type="entry name" value="RNA_pol_sigma_70_r1_1"/>
</dbReference>
<dbReference type="Pfam" id="PF04539">
    <property type="entry name" value="Sigma70_r3"/>
    <property type="match status" value="1"/>
</dbReference>
<comment type="similarity">
    <text evidence="6">Belongs to the sigma-70 factor family. RpoD/SigA subfamily.</text>
</comment>
<dbReference type="Proteomes" id="UP000809273">
    <property type="component" value="Unassembled WGS sequence"/>
</dbReference>
<dbReference type="CDD" id="cd06171">
    <property type="entry name" value="Sigma70_r4"/>
    <property type="match status" value="1"/>
</dbReference>
<feature type="coiled-coil region" evidence="7">
    <location>
        <begin position="253"/>
        <end position="280"/>
    </location>
</feature>
<dbReference type="Pfam" id="PF04546">
    <property type="entry name" value="Sigma70_ner"/>
    <property type="match status" value="1"/>
</dbReference>
<keyword evidence="4 6" id="KW-0238">DNA-binding</keyword>
<dbReference type="Gene3D" id="1.10.220.120">
    <property type="entry name" value="Sigma-70 factor, region 1.1"/>
    <property type="match status" value="1"/>
</dbReference>
<dbReference type="InterPro" id="IPR013325">
    <property type="entry name" value="RNA_pol_sigma_r2"/>
</dbReference>
<dbReference type="InterPro" id="IPR028630">
    <property type="entry name" value="Sigma70_RpoD"/>
</dbReference>
<sequence>MAKNSGIDEVEVKQLINLGKERGYLTFDEVNEILPSGLYPDQLDDIMSIFGELDIDIVDPPKSSKFSSMEKMSFSGDETGEIDDETDDDNEAESEKDDVEFLPGNIGKTNDPVRMYLREMGSISLLTREGEVEIAKRIEQGAIIIRETVLNTPLALREVAILSEKMLKDKVRIKDVVRGLNDEYLITKKDEKDRRDSFIASVNKLKTIDEKIKKDKKKIISIKNREKFKSGIRRSQSKMVNIFNDLDMDKKFVQKLAAKLKGYMERIEKAESEIMEIEKRTKIPVKDLKKIFKESDKGKDETKEAAKILKVSMEKLDLMKKTFRNSQRKIKRIEQEAEMTSRQIRDTIKRIESGEVVESEAKNELVKANLRLVVSIAKKYTNRGLQFLDLIQEGNVGLMKAVDKFEYQRGYKFSTYATWWIRQAITRAIADQARTIRIPVHMIETINKLIRTSRYLVQEMGREPTPEEIAEKMELPLEKVRKVLKIAKEPISLETPIGEEEDSHLGDFIEDKKIISPSDAIINVNLSEQTRKVLSTLTPREEKVLKKRFGIGEKSDHTLEEVGQDFDVTRERIRQIEAKALRKLRHPSRSKKLKSFVDS</sequence>
<dbReference type="PRINTS" id="PR00046">
    <property type="entry name" value="SIGMA70FCT"/>
</dbReference>
<dbReference type="FunFam" id="1.10.10.10:FF:000004">
    <property type="entry name" value="RNA polymerase sigma factor SigA"/>
    <property type="match status" value="1"/>
</dbReference>
<dbReference type="InterPro" id="IPR007631">
    <property type="entry name" value="RNA_pol_sigma_70_non-ess"/>
</dbReference>
<keyword evidence="2 6" id="KW-0805">Transcription regulation</keyword>
<dbReference type="InterPro" id="IPR014284">
    <property type="entry name" value="RNA_pol_sigma-70_dom"/>
</dbReference>
<dbReference type="Pfam" id="PF00140">
    <property type="entry name" value="Sigma70_r1_2"/>
    <property type="match status" value="1"/>
</dbReference>
<dbReference type="InterPro" id="IPR050239">
    <property type="entry name" value="Sigma-70_RNA_pol_init_factors"/>
</dbReference>
<proteinExistence type="inferred from homology"/>
<evidence type="ECO:0000259" key="9">
    <source>
        <dbReference type="PROSITE" id="PS00715"/>
    </source>
</evidence>
<dbReference type="Pfam" id="PF04545">
    <property type="entry name" value="Sigma70_r4"/>
    <property type="match status" value="1"/>
</dbReference>
<dbReference type="NCBIfam" id="NF004208">
    <property type="entry name" value="PRK05658.1"/>
    <property type="match status" value="1"/>
</dbReference>
<dbReference type="Pfam" id="PF03979">
    <property type="entry name" value="Sigma70_r1_1"/>
    <property type="match status" value="1"/>
</dbReference>
<dbReference type="NCBIfam" id="TIGR02393">
    <property type="entry name" value="RpoD_Cterm"/>
    <property type="match status" value="1"/>
</dbReference>
<dbReference type="InterPro" id="IPR036388">
    <property type="entry name" value="WH-like_DNA-bd_sf"/>
</dbReference>
<dbReference type="PROSITE" id="PS00715">
    <property type="entry name" value="SIGMA70_1"/>
    <property type="match status" value="1"/>
</dbReference>
<evidence type="ECO:0000259" key="10">
    <source>
        <dbReference type="PROSITE" id="PS00716"/>
    </source>
</evidence>
<dbReference type="InterPro" id="IPR009042">
    <property type="entry name" value="RNA_pol_sigma70_r1_2"/>
</dbReference>
<dbReference type="GO" id="GO:0005737">
    <property type="term" value="C:cytoplasm"/>
    <property type="evidence" value="ECO:0007669"/>
    <property type="project" value="UniProtKB-SubCell"/>
</dbReference>
<gene>
    <name evidence="11" type="primary">rpoD</name>
    <name evidence="6" type="synonym">sigA</name>
    <name evidence="11" type="ORF">JW984_16845</name>
</gene>
<accession>A0A9D8KHI4</accession>
<dbReference type="InterPro" id="IPR012760">
    <property type="entry name" value="RNA_pol_sigma_RpoD_C"/>
</dbReference>
<dbReference type="HAMAP" id="MF_00963">
    <property type="entry name" value="Sigma70_RpoD_SigA"/>
    <property type="match status" value="1"/>
</dbReference>
<evidence type="ECO:0000256" key="5">
    <source>
        <dbReference type="ARBA" id="ARBA00023163"/>
    </source>
</evidence>
<keyword evidence="7" id="KW-0175">Coiled coil</keyword>
<dbReference type="SUPFAM" id="SSF88659">
    <property type="entry name" value="Sigma3 and sigma4 domains of RNA polymerase sigma factors"/>
    <property type="match status" value="2"/>
</dbReference>
<feature type="short sequence motif" description="Interaction with polymerase core subunit RpoC" evidence="6">
    <location>
        <begin position="389"/>
        <end position="392"/>
    </location>
</feature>
<dbReference type="SUPFAM" id="SSF88946">
    <property type="entry name" value="Sigma2 domain of RNA polymerase sigma factors"/>
    <property type="match status" value="1"/>
</dbReference>
<keyword evidence="3 6" id="KW-0731">Sigma factor</keyword>
<evidence type="ECO:0000313" key="11">
    <source>
        <dbReference type="EMBL" id="MBN1574866.1"/>
    </source>
</evidence>
<dbReference type="Gene3D" id="1.10.10.10">
    <property type="entry name" value="Winged helix-like DNA-binding domain superfamily/Winged helix DNA-binding domain"/>
    <property type="match status" value="2"/>
</dbReference>
<dbReference type="Gene3D" id="1.10.601.10">
    <property type="entry name" value="RNA Polymerase Primary Sigma Factor"/>
    <property type="match status" value="1"/>
</dbReference>
<dbReference type="NCBIfam" id="TIGR02937">
    <property type="entry name" value="sigma70-ECF"/>
    <property type="match status" value="1"/>
</dbReference>
<evidence type="ECO:0000256" key="8">
    <source>
        <dbReference type="SAM" id="MobiDB-lite"/>
    </source>
</evidence>
<evidence type="ECO:0000313" key="12">
    <source>
        <dbReference type="Proteomes" id="UP000809273"/>
    </source>
</evidence>
<keyword evidence="1 6" id="KW-0963">Cytoplasm</keyword>
<dbReference type="GO" id="GO:0006352">
    <property type="term" value="P:DNA-templated transcription initiation"/>
    <property type="evidence" value="ECO:0007669"/>
    <property type="project" value="UniProtKB-UniRule"/>
</dbReference>
<evidence type="ECO:0000256" key="3">
    <source>
        <dbReference type="ARBA" id="ARBA00023082"/>
    </source>
</evidence>
<comment type="subcellular location">
    <subcellularLocation>
        <location evidence="6">Cytoplasm</location>
    </subcellularLocation>
</comment>
<reference evidence="11" key="1">
    <citation type="journal article" date="2021" name="Environ. Microbiol.">
        <title>Genomic characterization of three novel Desulfobacterota classes expand the metabolic and phylogenetic diversity of the phylum.</title>
        <authorList>
            <person name="Murphy C.L."/>
            <person name="Biggerstaff J."/>
            <person name="Eichhorn A."/>
            <person name="Ewing E."/>
            <person name="Shahan R."/>
            <person name="Soriano D."/>
            <person name="Stewart S."/>
            <person name="VanMol K."/>
            <person name="Walker R."/>
            <person name="Walters P."/>
            <person name="Elshahed M.S."/>
            <person name="Youssef N.H."/>
        </authorList>
    </citation>
    <scope>NUCLEOTIDE SEQUENCE</scope>
    <source>
        <strain evidence="11">Zod_Metabat.24</strain>
    </source>
</reference>
<dbReference type="InterPro" id="IPR042189">
    <property type="entry name" value="RNA_pol_sigma_70_r1_1_sf"/>
</dbReference>
<feature type="region of interest" description="Sigma-70 factor domain-2" evidence="6">
    <location>
        <begin position="365"/>
        <end position="435"/>
    </location>
</feature>
<dbReference type="PROSITE" id="PS00716">
    <property type="entry name" value="SIGMA70_2"/>
    <property type="match status" value="1"/>
</dbReference>
<dbReference type="GO" id="GO:0003677">
    <property type="term" value="F:DNA binding"/>
    <property type="evidence" value="ECO:0007669"/>
    <property type="project" value="UniProtKB-UniRule"/>
</dbReference>